<proteinExistence type="predicted"/>
<evidence type="ECO:0000313" key="2">
    <source>
        <dbReference type="Proteomes" id="UP000004756"/>
    </source>
</evidence>
<reference evidence="1 2" key="1">
    <citation type="submission" date="2009-01" db="EMBL/GenBank/DDBJ databases">
        <authorList>
            <person name="Fulton L."/>
            <person name="Clifton S."/>
            <person name="Fulton B."/>
            <person name="Xu J."/>
            <person name="Minx P."/>
            <person name="Pepin K.H."/>
            <person name="Johnson M."/>
            <person name="Bhonagiri V."/>
            <person name="Nash W.E."/>
            <person name="Mardis E.R."/>
            <person name="Wilson R.K."/>
        </authorList>
    </citation>
    <scope>NUCLEOTIDE SEQUENCE [LARGE SCALE GENOMIC DNA]</scope>
    <source>
        <strain evidence="1 2">DSM 15981</strain>
    </source>
</reference>
<name>C0CZJ7_9FIRM</name>
<keyword evidence="2" id="KW-1185">Reference proteome</keyword>
<gene>
    <name evidence="1" type="ORF">CLOSTASPAR_02424</name>
</gene>
<sequence length="48" mass="5460">MHTGHHDGNRRGFLRPDRAGGIYSAKAGKDTFFKERFLTIVKWGEKGL</sequence>
<dbReference type="EMBL" id="ACCJ01000141">
    <property type="protein sequence ID" value="EEG55532.1"/>
    <property type="molecule type" value="Genomic_DNA"/>
</dbReference>
<evidence type="ECO:0000313" key="1">
    <source>
        <dbReference type="EMBL" id="EEG55532.1"/>
    </source>
</evidence>
<reference evidence="1 2" key="2">
    <citation type="submission" date="2009-02" db="EMBL/GenBank/DDBJ databases">
        <title>Draft genome sequence of Clostridium asparagiforme (DSM 15981).</title>
        <authorList>
            <person name="Sudarsanam P."/>
            <person name="Ley R."/>
            <person name="Guruge J."/>
            <person name="Turnbaugh P.J."/>
            <person name="Mahowald M."/>
            <person name="Liep D."/>
            <person name="Gordon J."/>
        </authorList>
    </citation>
    <scope>NUCLEOTIDE SEQUENCE [LARGE SCALE GENOMIC DNA]</scope>
    <source>
        <strain evidence="1 2">DSM 15981</strain>
    </source>
</reference>
<protein>
    <submittedName>
        <fullName evidence="1">Uncharacterized protein</fullName>
    </submittedName>
</protein>
<dbReference type="HOGENOM" id="CLU_3151079_0_0_9"/>
<comment type="caution">
    <text evidence="1">The sequence shown here is derived from an EMBL/GenBank/DDBJ whole genome shotgun (WGS) entry which is preliminary data.</text>
</comment>
<accession>C0CZJ7</accession>
<dbReference type="AlphaFoldDB" id="C0CZJ7"/>
<organism evidence="1 2">
    <name type="scientific">[Clostridium] asparagiforme DSM 15981</name>
    <dbReference type="NCBI Taxonomy" id="518636"/>
    <lineage>
        <taxon>Bacteria</taxon>
        <taxon>Bacillati</taxon>
        <taxon>Bacillota</taxon>
        <taxon>Clostridia</taxon>
        <taxon>Lachnospirales</taxon>
        <taxon>Lachnospiraceae</taxon>
        <taxon>Enterocloster</taxon>
    </lineage>
</organism>
<dbReference type="Proteomes" id="UP000004756">
    <property type="component" value="Unassembled WGS sequence"/>
</dbReference>